<dbReference type="GO" id="GO:0005975">
    <property type="term" value="P:carbohydrate metabolic process"/>
    <property type="evidence" value="ECO:0007669"/>
    <property type="project" value="InterPro"/>
</dbReference>
<keyword evidence="3" id="KW-1185">Reference proteome</keyword>
<protein>
    <recommendedName>
        <fullName evidence="1">CBM3 domain-containing protein</fullName>
    </recommendedName>
</protein>
<gene>
    <name evidence="2" type="ORF">CWM47_18690</name>
</gene>
<name>A0A2K8Z1C1_9BACT</name>
<feature type="domain" description="CBM3" evidence="1">
    <location>
        <begin position="256"/>
        <end position="407"/>
    </location>
</feature>
<dbReference type="InterPro" id="IPR036966">
    <property type="entry name" value="CBM3_sf"/>
</dbReference>
<dbReference type="GO" id="GO:0030248">
    <property type="term" value="F:cellulose binding"/>
    <property type="evidence" value="ECO:0007669"/>
    <property type="project" value="InterPro"/>
</dbReference>
<dbReference type="InterPro" id="IPR008965">
    <property type="entry name" value="CBM2/CBM3_carb-bd_dom_sf"/>
</dbReference>
<reference evidence="2 3" key="1">
    <citation type="submission" date="2017-11" db="EMBL/GenBank/DDBJ databases">
        <title>Taxonomic description and genome sequences of Spirosoma HA7 sp. nov., isolated from pollen microhabitat of Corylus avellana.</title>
        <authorList>
            <person name="Ambika Manirajan B."/>
            <person name="Suarez C."/>
            <person name="Ratering S."/>
            <person name="Geissler-Plaum R."/>
            <person name="Cardinale M."/>
            <person name="Sylvia S."/>
        </authorList>
    </citation>
    <scope>NUCLEOTIDE SEQUENCE [LARGE SCALE GENOMIC DNA]</scope>
    <source>
        <strain evidence="2 3">HA7</strain>
    </source>
</reference>
<dbReference type="Proteomes" id="UP000232883">
    <property type="component" value="Chromosome"/>
</dbReference>
<dbReference type="SMART" id="SM01067">
    <property type="entry name" value="CBM_3"/>
    <property type="match status" value="2"/>
</dbReference>
<dbReference type="PROSITE" id="PS51172">
    <property type="entry name" value="CBM3"/>
    <property type="match status" value="2"/>
</dbReference>
<dbReference type="KEGG" id="spir:CWM47_18690"/>
<dbReference type="InterPro" id="IPR001956">
    <property type="entry name" value="CBM3"/>
</dbReference>
<dbReference type="EMBL" id="CP025096">
    <property type="protein sequence ID" value="AUD03676.1"/>
    <property type="molecule type" value="Genomic_DNA"/>
</dbReference>
<evidence type="ECO:0000259" key="1">
    <source>
        <dbReference type="PROSITE" id="PS51172"/>
    </source>
</evidence>
<evidence type="ECO:0000313" key="3">
    <source>
        <dbReference type="Proteomes" id="UP000232883"/>
    </source>
</evidence>
<sequence length="660" mass="70035">MNQSLLATIRFWVWFTAILITKMAVANPRPVGSVGAVPTITVSPASLTILNYSEYEGQYPATYTVSATGLTADLVITAPPFFLLSAQGNTGPSLTIPATNGTILSTQISVILLSSSPGTLTGVVTNSSGSAVTTVAVSGTALGQSETVSPTTLNPFTTTVGQPSTVQSYTVTNRGGLSVYVSAPTGFEIRTGTNPFGSSLVINPSLTFASTQIDVRLTGAVVGPVSGVISQDTYYHAAHGVYPVAVSGTVSSGSALPALSVAYRDADYGNRTNQIIRPYLQLRNEGTTPILYSQLTLRYWFTSEGSSPPTNLAVYYSQPGLVQMRYVALDQPRQGAFGYVEYSFKGTGSLPANGNSGPIETGIQKADRSNFNESDDYSYAANYAAYTPNSRITAYLNGMLLWGQEPSLATPQTIVRAYSAARNSPSASQITTRIDLRNEGNTPIPVQDLSIRYWFTSDNGQLAQVHVDYADIGAANVQARVVPLAQAVPGADSYVELKPVSNATLAPMSSLGAIDFRLMRSDNGLLDQRNDYSYAANYGTVGLNSHVGVYLKGVLVYGSSPEGTSGRVAAVDELLPTLQLRVLGNPVVGSQAEMEISGAAGQSVTLRLLDLQGRSLHEQRIEQAGTLERVRVPMGNGQDLLLLKVSTATQQQQVKLIRSR</sequence>
<accession>A0A2K8Z1C1</accession>
<proteinExistence type="predicted"/>
<dbReference type="RefSeq" id="WP_100989743.1">
    <property type="nucleotide sequence ID" value="NZ_CP025096.1"/>
</dbReference>
<dbReference type="Gene3D" id="2.60.40.710">
    <property type="entry name" value="Endoglucanase-like"/>
    <property type="match status" value="2"/>
</dbReference>
<dbReference type="Pfam" id="PF00942">
    <property type="entry name" value="CBM_3"/>
    <property type="match status" value="2"/>
</dbReference>
<evidence type="ECO:0000313" key="2">
    <source>
        <dbReference type="EMBL" id="AUD03676.1"/>
    </source>
</evidence>
<organism evidence="2 3">
    <name type="scientific">Spirosoma pollinicola</name>
    <dbReference type="NCBI Taxonomy" id="2057025"/>
    <lineage>
        <taxon>Bacteria</taxon>
        <taxon>Pseudomonadati</taxon>
        <taxon>Bacteroidota</taxon>
        <taxon>Cytophagia</taxon>
        <taxon>Cytophagales</taxon>
        <taxon>Cytophagaceae</taxon>
        <taxon>Spirosoma</taxon>
    </lineage>
</organism>
<dbReference type="AlphaFoldDB" id="A0A2K8Z1C1"/>
<feature type="domain" description="CBM3" evidence="1">
    <location>
        <begin position="410"/>
        <end position="562"/>
    </location>
</feature>
<dbReference type="OrthoDB" id="1523346at2"/>
<dbReference type="SUPFAM" id="SSF49384">
    <property type="entry name" value="Carbohydrate-binding domain"/>
    <property type="match status" value="2"/>
</dbReference>